<evidence type="ECO:0000313" key="1">
    <source>
        <dbReference type="EMBL" id="KAA1110498.1"/>
    </source>
</evidence>
<dbReference type="EMBL" id="VSWC01000027">
    <property type="protein sequence ID" value="KAA1110498.1"/>
    <property type="molecule type" value="Genomic_DNA"/>
</dbReference>
<proteinExistence type="predicted"/>
<reference evidence="1 2" key="1">
    <citation type="submission" date="2019-05" db="EMBL/GenBank/DDBJ databases">
        <title>Emergence of the Ug99 lineage of the wheat stem rust pathogen through somatic hybridization.</title>
        <authorList>
            <person name="Li F."/>
            <person name="Upadhyaya N.M."/>
            <person name="Sperschneider J."/>
            <person name="Matny O."/>
            <person name="Nguyen-Phuc H."/>
            <person name="Mago R."/>
            <person name="Raley C."/>
            <person name="Miller M.E."/>
            <person name="Silverstein K.A.T."/>
            <person name="Henningsen E."/>
            <person name="Hirsch C.D."/>
            <person name="Visser B."/>
            <person name="Pretorius Z.A."/>
            <person name="Steffenson B.J."/>
            <person name="Schwessinger B."/>
            <person name="Dodds P.N."/>
            <person name="Figueroa M."/>
        </authorList>
    </citation>
    <scope>NUCLEOTIDE SEQUENCE [LARGE SCALE GENOMIC DNA]</scope>
    <source>
        <strain evidence="1">21-0</strain>
    </source>
</reference>
<protein>
    <submittedName>
        <fullName evidence="1">Uncharacterized protein</fullName>
    </submittedName>
</protein>
<evidence type="ECO:0000313" key="2">
    <source>
        <dbReference type="Proteomes" id="UP000324748"/>
    </source>
</evidence>
<gene>
    <name evidence="1" type="ORF">PGT21_023281</name>
</gene>
<accession>A0A5B0QB96</accession>
<organism evidence="1 2">
    <name type="scientific">Puccinia graminis f. sp. tritici</name>
    <dbReference type="NCBI Taxonomy" id="56615"/>
    <lineage>
        <taxon>Eukaryota</taxon>
        <taxon>Fungi</taxon>
        <taxon>Dikarya</taxon>
        <taxon>Basidiomycota</taxon>
        <taxon>Pucciniomycotina</taxon>
        <taxon>Pucciniomycetes</taxon>
        <taxon>Pucciniales</taxon>
        <taxon>Pucciniaceae</taxon>
        <taxon>Puccinia</taxon>
    </lineage>
</organism>
<dbReference type="Proteomes" id="UP000324748">
    <property type="component" value="Unassembled WGS sequence"/>
</dbReference>
<sequence length="72" mass="8233">MPFVLLSYLPANCYFHKACQLYKCGFKFSIPIINPIPIISPIHIINPIWITSPIHIINPISVSFESHHLSMD</sequence>
<keyword evidence="2" id="KW-1185">Reference proteome</keyword>
<comment type="caution">
    <text evidence="1">The sequence shown here is derived from an EMBL/GenBank/DDBJ whole genome shotgun (WGS) entry which is preliminary data.</text>
</comment>
<name>A0A5B0QB96_PUCGR</name>
<dbReference type="AlphaFoldDB" id="A0A5B0QB96"/>